<dbReference type="Pfam" id="PF15902">
    <property type="entry name" value="Sortilin-Vps10"/>
    <property type="match status" value="1"/>
</dbReference>
<dbReference type="Proteomes" id="UP000247150">
    <property type="component" value="Unassembled WGS sequence"/>
</dbReference>
<dbReference type="EMBL" id="QGTW01000014">
    <property type="protein sequence ID" value="PWW20729.1"/>
    <property type="molecule type" value="Genomic_DNA"/>
</dbReference>
<dbReference type="PANTHER" id="PTHR12106:SF27">
    <property type="entry name" value="SORTILIN-RELATED RECEPTOR"/>
    <property type="match status" value="1"/>
</dbReference>
<dbReference type="InterPro" id="IPR031778">
    <property type="entry name" value="Sortilin_N"/>
</dbReference>
<feature type="domain" description="Sortilin N-terminal" evidence="3">
    <location>
        <begin position="136"/>
        <end position="250"/>
    </location>
</feature>
<dbReference type="SUPFAM" id="SSF110296">
    <property type="entry name" value="Oligoxyloglucan reducing end-specific cellobiohydrolase"/>
    <property type="match status" value="1"/>
</dbReference>
<dbReference type="PANTHER" id="PTHR12106">
    <property type="entry name" value="SORTILIN RELATED"/>
    <property type="match status" value="1"/>
</dbReference>
<feature type="compositionally biased region" description="Polar residues" evidence="2">
    <location>
        <begin position="34"/>
        <end position="45"/>
    </location>
</feature>
<comment type="caution">
    <text evidence="4">The sequence shown here is derived from an EMBL/GenBank/DDBJ whole genome shotgun (WGS) entry which is preliminary data.</text>
</comment>
<proteinExistence type="predicted"/>
<organism evidence="4 5">
    <name type="scientific">Cytobacillus oceanisediminis</name>
    <dbReference type="NCBI Taxonomy" id="665099"/>
    <lineage>
        <taxon>Bacteria</taxon>
        <taxon>Bacillati</taxon>
        <taxon>Bacillota</taxon>
        <taxon>Bacilli</taxon>
        <taxon>Bacillales</taxon>
        <taxon>Bacillaceae</taxon>
        <taxon>Cytobacillus</taxon>
    </lineage>
</organism>
<dbReference type="InterPro" id="IPR054817">
    <property type="entry name" value="Glycosyl_F510_1955-like"/>
</dbReference>
<name>A0A2V2ZLC3_9BACI</name>
<keyword evidence="4" id="KW-0675">Receptor</keyword>
<feature type="region of interest" description="Disordered" evidence="2">
    <location>
        <begin position="21"/>
        <end position="48"/>
    </location>
</feature>
<dbReference type="InterPro" id="IPR050310">
    <property type="entry name" value="VPS10-sortilin"/>
</dbReference>
<gene>
    <name evidence="4" type="ORF">DFO73_11420</name>
</gene>
<dbReference type="Gene3D" id="2.130.10.10">
    <property type="entry name" value="YVTN repeat-like/Quinoprotein amine dehydrogenase"/>
    <property type="match status" value="1"/>
</dbReference>
<sequence>MKKLWIIAAGLTLGLSACGQNEEPKVTEDETAVEEQNGQTESQNTDDNKEIIANHKFFEPFDGKIDHIHGVGYAGNQGAPFFATHDGLKIFENGKWYKTKEQNNDYMGFSATKEGFYTSGHPGQDSNLPNPLGIQKSTDNGQTLEMMALEGETDFHVMGVGYENQAIFVMNPHKNSIMETEKLYLSEDKAKTWKEVPANGLQDTLISVAVHPQKSDFLAAAGQQAIYLSDDKGENFEKITEGGQGTSVFFTDDSLIYGTYDGNAKLIKRSLSDKSETEITLPEMKEDAVMYFAQNPQNEQEMTFVSFNGNIYFTKDSGSNWELIVEKGILK</sequence>
<reference evidence="4 5" key="1">
    <citation type="submission" date="2018-05" db="EMBL/GenBank/DDBJ databases">
        <title>Freshwater and sediment microbial communities from various areas in North America, analyzing microbe dynamics in response to fracking.</title>
        <authorList>
            <person name="Lamendella R."/>
        </authorList>
    </citation>
    <scope>NUCLEOTIDE SEQUENCE [LARGE SCALE GENOMIC DNA]</scope>
    <source>
        <strain evidence="4 5">15_TX</strain>
    </source>
</reference>
<evidence type="ECO:0000256" key="1">
    <source>
        <dbReference type="ARBA" id="ARBA00022737"/>
    </source>
</evidence>
<dbReference type="PROSITE" id="PS51257">
    <property type="entry name" value="PROKAR_LIPOPROTEIN"/>
    <property type="match status" value="1"/>
</dbReference>
<dbReference type="InterPro" id="IPR015943">
    <property type="entry name" value="WD40/YVTN_repeat-like_dom_sf"/>
</dbReference>
<evidence type="ECO:0000313" key="4">
    <source>
        <dbReference type="EMBL" id="PWW20729.1"/>
    </source>
</evidence>
<evidence type="ECO:0000313" key="5">
    <source>
        <dbReference type="Proteomes" id="UP000247150"/>
    </source>
</evidence>
<dbReference type="AlphaFoldDB" id="A0A2V2ZLC3"/>
<evidence type="ECO:0000259" key="3">
    <source>
        <dbReference type="Pfam" id="PF15902"/>
    </source>
</evidence>
<protein>
    <submittedName>
        <fullName evidence="4">Sortilin (Neurotensin receptor 3)</fullName>
    </submittedName>
</protein>
<keyword evidence="1" id="KW-0677">Repeat</keyword>
<dbReference type="RefSeq" id="WP_375137343.1">
    <property type="nucleotide sequence ID" value="NZ_QGTW01000014.1"/>
</dbReference>
<dbReference type="GO" id="GO:0016020">
    <property type="term" value="C:membrane"/>
    <property type="evidence" value="ECO:0007669"/>
    <property type="project" value="TreeGrafter"/>
</dbReference>
<dbReference type="GO" id="GO:0006892">
    <property type="term" value="P:post-Golgi vesicle-mediated transport"/>
    <property type="evidence" value="ECO:0007669"/>
    <property type="project" value="TreeGrafter"/>
</dbReference>
<accession>A0A2V2ZLC3</accession>
<evidence type="ECO:0000256" key="2">
    <source>
        <dbReference type="SAM" id="MobiDB-lite"/>
    </source>
</evidence>
<dbReference type="NCBIfam" id="NF045728">
    <property type="entry name" value="glycosyl_F510_1955"/>
    <property type="match status" value="1"/>
</dbReference>